<protein>
    <submittedName>
        <fullName evidence="1">Uncharacterized protein</fullName>
    </submittedName>
</protein>
<evidence type="ECO:0000313" key="2">
    <source>
        <dbReference type="EMBL" id="OTQ08142.1"/>
    </source>
</evidence>
<evidence type="ECO:0000313" key="1">
    <source>
        <dbReference type="EMBL" id="OTP97752.1"/>
    </source>
</evidence>
<comment type="caution">
    <text evidence="1">The sequence shown here is derived from an EMBL/GenBank/DDBJ whole genome shotgun (WGS) entry which is preliminary data.</text>
</comment>
<dbReference type="OrthoDB" id="7067324at2"/>
<proteinExistence type="predicted"/>
<evidence type="ECO:0000313" key="3">
    <source>
        <dbReference type="Proteomes" id="UP000194800"/>
    </source>
</evidence>
<accession>A0A242NDG5</accession>
<reference evidence="3 4" key="1">
    <citation type="submission" date="2017-03" db="EMBL/GenBank/DDBJ databases">
        <title>Comparative genomics of honeybee gut symbionts reveal geographically distinct and subgroup specific antibiotic resistance.</title>
        <authorList>
            <person name="Ludvigsen J."/>
            <person name="Porcellato D."/>
            <person name="Labee-Lund T.M."/>
            <person name="Amdam G.V."/>
            <person name="Rudi K."/>
        </authorList>
    </citation>
    <scope>NUCLEOTIDE SEQUENCE [LARGE SCALE GENOMIC DNA]</scope>
    <source>
        <strain evidence="1 4">A-7-12</strain>
        <strain evidence="2 3">A-9-12</strain>
    </source>
</reference>
<gene>
    <name evidence="2" type="ORF">B6C91_13255</name>
    <name evidence="1" type="ORF">B6D08_13595</name>
</gene>
<dbReference type="RefSeq" id="WP_086272235.1">
    <property type="nucleotide sequence ID" value="NZ_MZNE01000097.1"/>
</dbReference>
<sequence>MNNIEQSRQLEHIRRLYQLIHGHRSLVRSNFNRLKPGQKRLLLAAAGITSLNTRLSYPEHNLNFDQLNDNEVDNLEIGLRRLKAIVDVFAHCEAQDFIKHN</sequence>
<dbReference type="Proteomes" id="UP000194977">
    <property type="component" value="Unassembled WGS sequence"/>
</dbReference>
<dbReference type="EMBL" id="NARP01000053">
    <property type="protein sequence ID" value="OTP97752.1"/>
    <property type="molecule type" value="Genomic_DNA"/>
</dbReference>
<dbReference type="EMBL" id="NART01000106">
    <property type="protein sequence ID" value="OTQ08142.1"/>
    <property type="molecule type" value="Genomic_DNA"/>
</dbReference>
<dbReference type="AlphaFoldDB" id="A0A242NDG5"/>
<dbReference type="Proteomes" id="UP000194800">
    <property type="component" value="Unassembled WGS sequence"/>
</dbReference>
<name>A0A242NDG5_9GAMM</name>
<organism evidence="1 4">
    <name type="scientific">Gilliamella apicola</name>
    <dbReference type="NCBI Taxonomy" id="1196095"/>
    <lineage>
        <taxon>Bacteria</taxon>
        <taxon>Pseudomonadati</taxon>
        <taxon>Pseudomonadota</taxon>
        <taxon>Gammaproteobacteria</taxon>
        <taxon>Orbales</taxon>
        <taxon>Orbaceae</taxon>
        <taxon>Gilliamella</taxon>
    </lineage>
</organism>
<evidence type="ECO:0000313" key="4">
    <source>
        <dbReference type="Proteomes" id="UP000194977"/>
    </source>
</evidence>
<keyword evidence="3" id="KW-1185">Reference proteome</keyword>